<evidence type="ECO:0000256" key="9">
    <source>
        <dbReference type="ARBA" id="ARBA00023125"/>
    </source>
</evidence>
<feature type="region of interest" description="Disordered" evidence="13">
    <location>
        <begin position="1"/>
        <end position="25"/>
    </location>
</feature>
<dbReference type="InterPro" id="IPR036420">
    <property type="entry name" value="BRCT_dom_sf"/>
</dbReference>
<evidence type="ECO:0000256" key="11">
    <source>
        <dbReference type="ARBA" id="ARBA00023239"/>
    </source>
</evidence>
<gene>
    <name evidence="15" type="ORF">D9615_004682</name>
</gene>
<dbReference type="InterPro" id="IPR037160">
    <property type="entry name" value="DNA_Pol_thumb_sf"/>
</dbReference>
<dbReference type="Gene3D" id="3.30.460.10">
    <property type="entry name" value="Beta Polymerase, domain 2"/>
    <property type="match status" value="1"/>
</dbReference>
<dbReference type="InterPro" id="IPR043519">
    <property type="entry name" value="NT_sf"/>
</dbReference>
<dbReference type="AlphaFoldDB" id="A0A8H5HCH9"/>
<proteinExistence type="inferred from homology"/>
<keyword evidence="16" id="KW-1185">Reference proteome</keyword>
<evidence type="ECO:0000313" key="16">
    <source>
        <dbReference type="Proteomes" id="UP000565441"/>
    </source>
</evidence>
<evidence type="ECO:0000256" key="8">
    <source>
        <dbReference type="ARBA" id="ARBA00022932"/>
    </source>
</evidence>
<dbReference type="OrthoDB" id="205514at2759"/>
<comment type="caution">
    <text evidence="15">The sequence shown here is derived from an EMBL/GenBank/DDBJ whole genome shotgun (WGS) entry which is preliminary data.</text>
</comment>
<evidence type="ECO:0000259" key="14">
    <source>
        <dbReference type="PROSITE" id="PS50172"/>
    </source>
</evidence>
<evidence type="ECO:0000256" key="5">
    <source>
        <dbReference type="ARBA" id="ARBA00022695"/>
    </source>
</evidence>
<evidence type="ECO:0000256" key="6">
    <source>
        <dbReference type="ARBA" id="ARBA00022705"/>
    </source>
</evidence>
<dbReference type="Gene3D" id="1.10.150.20">
    <property type="entry name" value="5' to 3' exonuclease, C-terminal subdomain"/>
    <property type="match status" value="1"/>
</dbReference>
<evidence type="ECO:0000256" key="3">
    <source>
        <dbReference type="ARBA" id="ARBA00022634"/>
    </source>
</evidence>
<keyword evidence="5" id="KW-0548">Nucleotidyltransferase</keyword>
<dbReference type="PANTHER" id="PTHR11276">
    <property type="entry name" value="DNA POLYMERASE TYPE-X FAMILY MEMBER"/>
    <property type="match status" value="1"/>
</dbReference>
<dbReference type="GO" id="GO:0003887">
    <property type="term" value="F:DNA-directed DNA polymerase activity"/>
    <property type="evidence" value="ECO:0007669"/>
    <property type="project" value="UniProtKB-KW"/>
</dbReference>
<dbReference type="InterPro" id="IPR019843">
    <property type="entry name" value="DNA_pol-X_BS"/>
</dbReference>
<keyword evidence="11" id="KW-0456">Lyase</keyword>
<dbReference type="GO" id="GO:0005634">
    <property type="term" value="C:nucleus"/>
    <property type="evidence" value="ECO:0007669"/>
    <property type="project" value="TreeGrafter"/>
</dbReference>
<evidence type="ECO:0000256" key="13">
    <source>
        <dbReference type="SAM" id="MobiDB-lite"/>
    </source>
</evidence>
<dbReference type="GO" id="GO:0016829">
    <property type="term" value="F:lyase activity"/>
    <property type="evidence" value="ECO:0007669"/>
    <property type="project" value="UniProtKB-KW"/>
</dbReference>
<evidence type="ECO:0000256" key="10">
    <source>
        <dbReference type="ARBA" id="ARBA00023204"/>
    </source>
</evidence>
<keyword evidence="10" id="KW-0234">DNA repair</keyword>
<keyword evidence="9" id="KW-0238">DNA-binding</keyword>
<dbReference type="SUPFAM" id="SSF47802">
    <property type="entry name" value="DNA polymerase beta, N-terminal domain-like"/>
    <property type="match status" value="1"/>
</dbReference>
<dbReference type="EMBL" id="JAACJP010000013">
    <property type="protein sequence ID" value="KAF5380505.1"/>
    <property type="molecule type" value="Genomic_DNA"/>
</dbReference>
<organism evidence="15 16">
    <name type="scientific">Tricholomella constricta</name>
    <dbReference type="NCBI Taxonomy" id="117010"/>
    <lineage>
        <taxon>Eukaryota</taxon>
        <taxon>Fungi</taxon>
        <taxon>Dikarya</taxon>
        <taxon>Basidiomycota</taxon>
        <taxon>Agaricomycotina</taxon>
        <taxon>Agaricomycetes</taxon>
        <taxon>Agaricomycetidae</taxon>
        <taxon>Agaricales</taxon>
        <taxon>Tricholomatineae</taxon>
        <taxon>Lyophyllaceae</taxon>
        <taxon>Tricholomella</taxon>
    </lineage>
</organism>
<keyword evidence="3" id="KW-0237">DNA synthesis</keyword>
<comment type="similarity">
    <text evidence="1">Belongs to the DNA polymerase type-X family.</text>
</comment>
<evidence type="ECO:0000313" key="15">
    <source>
        <dbReference type="EMBL" id="KAF5380505.1"/>
    </source>
</evidence>
<dbReference type="FunFam" id="3.30.210.10:FF:000005">
    <property type="entry name" value="DNA polymerase IV"/>
    <property type="match status" value="1"/>
</dbReference>
<dbReference type="InterPro" id="IPR028207">
    <property type="entry name" value="DNA_pol_B_palm_palm"/>
</dbReference>
<keyword evidence="8" id="KW-0239">DNA-directed DNA polymerase</keyword>
<dbReference type="SUPFAM" id="SSF52113">
    <property type="entry name" value="BRCT domain"/>
    <property type="match status" value="1"/>
</dbReference>
<evidence type="ECO:0000256" key="4">
    <source>
        <dbReference type="ARBA" id="ARBA00022679"/>
    </source>
</evidence>
<dbReference type="InterPro" id="IPR022312">
    <property type="entry name" value="DNA_pol_X"/>
</dbReference>
<dbReference type="GO" id="GO:0003677">
    <property type="term" value="F:DNA binding"/>
    <property type="evidence" value="ECO:0007669"/>
    <property type="project" value="UniProtKB-KW"/>
</dbReference>
<dbReference type="PROSITE" id="PS50172">
    <property type="entry name" value="BRCT"/>
    <property type="match status" value="1"/>
</dbReference>
<dbReference type="InterPro" id="IPR010996">
    <property type="entry name" value="HHH_MUS81"/>
</dbReference>
<protein>
    <recommendedName>
        <fullName evidence="2">DNA-directed DNA polymerase</fullName>
        <ecNumber evidence="2">2.7.7.7</ecNumber>
    </recommendedName>
</protein>
<keyword evidence="6" id="KW-0235">DNA replication</keyword>
<accession>A0A8H5HCH9</accession>
<dbReference type="InterPro" id="IPR002054">
    <property type="entry name" value="DNA-dir_DNA_pol_X"/>
</dbReference>
<dbReference type="SMART" id="SM00483">
    <property type="entry name" value="POLXc"/>
    <property type="match status" value="1"/>
</dbReference>
<dbReference type="PRINTS" id="PR00869">
    <property type="entry name" value="DNAPOLX"/>
</dbReference>
<keyword evidence="7" id="KW-0227">DNA damage</keyword>
<dbReference type="PROSITE" id="PS00522">
    <property type="entry name" value="DNA_POLYMERASE_X"/>
    <property type="match status" value="1"/>
</dbReference>
<dbReference type="Pfam" id="PF14792">
    <property type="entry name" value="DNA_pol_B_palm"/>
    <property type="match status" value="1"/>
</dbReference>
<dbReference type="PANTHER" id="PTHR11276:SF28">
    <property type="entry name" value="DNA POLYMERASE LAMBDA"/>
    <property type="match status" value="1"/>
</dbReference>
<dbReference type="GO" id="GO:0006260">
    <property type="term" value="P:DNA replication"/>
    <property type="evidence" value="ECO:0007669"/>
    <property type="project" value="UniProtKB-KW"/>
</dbReference>
<keyword evidence="4" id="KW-0808">Transferase</keyword>
<evidence type="ECO:0000256" key="1">
    <source>
        <dbReference type="ARBA" id="ARBA00008323"/>
    </source>
</evidence>
<name>A0A8H5HCH9_9AGAR</name>
<dbReference type="Proteomes" id="UP000565441">
    <property type="component" value="Unassembled WGS sequence"/>
</dbReference>
<dbReference type="InterPro" id="IPR029398">
    <property type="entry name" value="PolB_thumb"/>
</dbReference>
<sequence>MHTSYNRSSESSSSSSRSSSSQERPVRVHILQAKMDASAIAELYALIDNQRRIPKNSPFQLELCGKASDADIIVSNVRMRKRLERHLDWNIARQKAIVTPQWLRDSIQQQRIMPCGEYSALRELHDETAKNCPDCNLPSCDCTPSLATVGSTSRVSADDTMKLVTSPRIFSNYTARYACLRASPLVCPNQALAAELGVLYLHRDLEGKAVNALGYQRAISVLKAYPRVITLENFDTEVRHLPYIGEKIQSKVTYLQHTTSSHPEVEQIKEFIRFGVIEECQTIRASERFWSLKTLTSVHGIGATTARNLYSIGLRTLEDMERYYDVPVADDGTLKLEEEEVIYTPNGKRIPRQARLPDLSTKAALVLRNDLEASISREEVEEMHAVVMAELEELQPGCVSTIVGGYRRGKLQSNDVDIVFSHSDLRSGGNQVKGLCRKLVQRLYDRGLVTHVTHLSGFHARDAMRTSHWDSLEKALTIFILPSDGTQKRSHRRLDLIFAAPEAYWTGVVGWTGSKMFERDLRLWAKVEKGMKFDSSGITRRHDSKKFFPKSELEVFEFLGLEWIDPTLRNADI</sequence>
<dbReference type="SUPFAM" id="SSF81585">
    <property type="entry name" value="PsbU/PolX domain-like"/>
    <property type="match status" value="1"/>
</dbReference>
<dbReference type="InterPro" id="IPR001357">
    <property type="entry name" value="BRCT_dom"/>
</dbReference>
<evidence type="ECO:0000256" key="7">
    <source>
        <dbReference type="ARBA" id="ARBA00022763"/>
    </source>
</evidence>
<dbReference type="Gene3D" id="3.30.210.10">
    <property type="entry name" value="DNA polymerase, thumb domain"/>
    <property type="match status" value="1"/>
</dbReference>
<dbReference type="SUPFAM" id="SSF81301">
    <property type="entry name" value="Nucleotidyltransferase"/>
    <property type="match status" value="1"/>
</dbReference>
<reference evidence="15 16" key="1">
    <citation type="journal article" date="2020" name="ISME J.">
        <title>Uncovering the hidden diversity of litter-decomposition mechanisms in mushroom-forming fungi.</title>
        <authorList>
            <person name="Floudas D."/>
            <person name="Bentzer J."/>
            <person name="Ahren D."/>
            <person name="Johansson T."/>
            <person name="Persson P."/>
            <person name="Tunlid A."/>
        </authorList>
    </citation>
    <scope>NUCLEOTIDE SEQUENCE [LARGE SCALE GENOMIC DNA]</scope>
    <source>
        <strain evidence="15 16">CBS 661.87</strain>
    </source>
</reference>
<dbReference type="CDD" id="cd00141">
    <property type="entry name" value="NT_POLXc"/>
    <property type="match status" value="1"/>
</dbReference>
<dbReference type="Pfam" id="PF14716">
    <property type="entry name" value="HHH_8"/>
    <property type="match status" value="1"/>
</dbReference>
<evidence type="ECO:0000256" key="2">
    <source>
        <dbReference type="ARBA" id="ARBA00012417"/>
    </source>
</evidence>
<comment type="catalytic activity">
    <reaction evidence="12">
        <text>DNA(n) + a 2'-deoxyribonucleoside 5'-triphosphate = DNA(n+1) + diphosphate</text>
        <dbReference type="Rhea" id="RHEA:22508"/>
        <dbReference type="Rhea" id="RHEA-COMP:17339"/>
        <dbReference type="Rhea" id="RHEA-COMP:17340"/>
        <dbReference type="ChEBI" id="CHEBI:33019"/>
        <dbReference type="ChEBI" id="CHEBI:61560"/>
        <dbReference type="ChEBI" id="CHEBI:173112"/>
        <dbReference type="EC" id="2.7.7.7"/>
    </reaction>
</comment>
<feature type="compositionally biased region" description="Low complexity" evidence="13">
    <location>
        <begin position="7"/>
        <end position="21"/>
    </location>
</feature>
<dbReference type="Pfam" id="PF14791">
    <property type="entry name" value="DNA_pol_B_thumb"/>
    <property type="match status" value="1"/>
</dbReference>
<dbReference type="EC" id="2.7.7.7" evidence="2"/>
<dbReference type="Gene3D" id="3.40.50.10190">
    <property type="entry name" value="BRCT domain"/>
    <property type="match status" value="1"/>
</dbReference>
<dbReference type="GO" id="GO:0006303">
    <property type="term" value="P:double-strand break repair via nonhomologous end joining"/>
    <property type="evidence" value="ECO:0007669"/>
    <property type="project" value="TreeGrafter"/>
</dbReference>
<evidence type="ECO:0000256" key="12">
    <source>
        <dbReference type="ARBA" id="ARBA00049244"/>
    </source>
</evidence>
<dbReference type="Gene3D" id="1.10.150.110">
    <property type="entry name" value="DNA polymerase beta, N-terminal domain-like"/>
    <property type="match status" value="1"/>
</dbReference>
<feature type="domain" description="BRCT" evidence="14">
    <location>
        <begin position="62"/>
        <end position="120"/>
    </location>
</feature>
<dbReference type="InterPro" id="IPR027421">
    <property type="entry name" value="DNA_pol_lamdba_lyase_dom_sf"/>
</dbReference>